<gene>
    <name evidence="2" type="ORF">O3G_MSEX009754</name>
</gene>
<dbReference type="Pfam" id="PF10545">
    <property type="entry name" value="MADF_DNA_bdg"/>
    <property type="match status" value="1"/>
</dbReference>
<sequence>MFPLQKDIWTEVISLYKNMPFLWDKSDPKYTSRQSREIGYNIILQKYKEHDKHANMAVLKKKIDNMRTSYRRELKKVLLSKRNSLTPEDRYVPELWYFDSLSFLDKHIVLQHNRDSSDEDDMELSHITESQSYTDDSSNFNPSIENLFYQDFEYDNDILPRKKRKKVKREIPDELGDADTLDNVQEDDWLVVGKSIGVQLKGLDSRQSAIAQKIIAETLFYAKLGKLKEYSTVSFNEPHKELSDF</sequence>
<dbReference type="PANTHER" id="PTHR21505">
    <property type="entry name" value="MADF DOMAIN-CONTAINING PROTEIN-RELATED"/>
    <property type="match status" value="1"/>
</dbReference>
<feature type="domain" description="MADF" evidence="1">
    <location>
        <begin position="11"/>
        <end position="109"/>
    </location>
</feature>
<dbReference type="EMBL" id="JH668513">
    <property type="protein sequence ID" value="KAG6456480.1"/>
    <property type="molecule type" value="Genomic_DNA"/>
</dbReference>
<name>A0A921ZF61_MANSE</name>
<dbReference type="Proteomes" id="UP000791440">
    <property type="component" value="Unassembled WGS sequence"/>
</dbReference>
<protein>
    <recommendedName>
        <fullName evidence="1">MADF domain-containing protein</fullName>
    </recommendedName>
</protein>
<proteinExistence type="predicted"/>
<dbReference type="InterPro" id="IPR006578">
    <property type="entry name" value="MADF-dom"/>
</dbReference>
<dbReference type="PROSITE" id="PS51029">
    <property type="entry name" value="MADF"/>
    <property type="match status" value="1"/>
</dbReference>
<evidence type="ECO:0000313" key="2">
    <source>
        <dbReference type="EMBL" id="KAG6456480.1"/>
    </source>
</evidence>
<evidence type="ECO:0000259" key="1">
    <source>
        <dbReference type="PROSITE" id="PS51029"/>
    </source>
</evidence>
<reference evidence="2" key="1">
    <citation type="journal article" date="2016" name="Insect Biochem. Mol. Biol.">
        <title>Multifaceted biological insights from a draft genome sequence of the tobacco hornworm moth, Manduca sexta.</title>
        <authorList>
            <person name="Kanost M.R."/>
            <person name="Arrese E.L."/>
            <person name="Cao X."/>
            <person name="Chen Y.R."/>
            <person name="Chellapilla S."/>
            <person name="Goldsmith M.R."/>
            <person name="Grosse-Wilde E."/>
            <person name="Heckel D.G."/>
            <person name="Herndon N."/>
            <person name="Jiang H."/>
            <person name="Papanicolaou A."/>
            <person name="Qu J."/>
            <person name="Soulages J.L."/>
            <person name="Vogel H."/>
            <person name="Walters J."/>
            <person name="Waterhouse R.M."/>
            <person name="Ahn S.J."/>
            <person name="Almeida F.C."/>
            <person name="An C."/>
            <person name="Aqrawi P."/>
            <person name="Bretschneider A."/>
            <person name="Bryant W.B."/>
            <person name="Bucks S."/>
            <person name="Chao H."/>
            <person name="Chevignon G."/>
            <person name="Christen J.M."/>
            <person name="Clarke D.F."/>
            <person name="Dittmer N.T."/>
            <person name="Ferguson L.C.F."/>
            <person name="Garavelou S."/>
            <person name="Gordon K.H.J."/>
            <person name="Gunaratna R.T."/>
            <person name="Han Y."/>
            <person name="Hauser F."/>
            <person name="He Y."/>
            <person name="Heidel-Fischer H."/>
            <person name="Hirsh A."/>
            <person name="Hu Y."/>
            <person name="Jiang H."/>
            <person name="Kalra D."/>
            <person name="Klinner C."/>
            <person name="Konig C."/>
            <person name="Kovar C."/>
            <person name="Kroll A.R."/>
            <person name="Kuwar S.S."/>
            <person name="Lee S.L."/>
            <person name="Lehman R."/>
            <person name="Li K."/>
            <person name="Li Z."/>
            <person name="Liang H."/>
            <person name="Lovelace S."/>
            <person name="Lu Z."/>
            <person name="Mansfield J.H."/>
            <person name="McCulloch K.J."/>
            <person name="Mathew T."/>
            <person name="Morton B."/>
            <person name="Muzny D.M."/>
            <person name="Neunemann D."/>
            <person name="Ongeri F."/>
            <person name="Pauchet Y."/>
            <person name="Pu L.L."/>
            <person name="Pyrousis I."/>
            <person name="Rao X.J."/>
            <person name="Redding A."/>
            <person name="Roesel C."/>
            <person name="Sanchez-Gracia A."/>
            <person name="Schaack S."/>
            <person name="Shukla A."/>
            <person name="Tetreau G."/>
            <person name="Wang Y."/>
            <person name="Xiong G.H."/>
            <person name="Traut W."/>
            <person name="Walsh T.K."/>
            <person name="Worley K.C."/>
            <person name="Wu D."/>
            <person name="Wu W."/>
            <person name="Wu Y.Q."/>
            <person name="Zhang X."/>
            <person name="Zou Z."/>
            <person name="Zucker H."/>
            <person name="Briscoe A.D."/>
            <person name="Burmester T."/>
            <person name="Clem R.J."/>
            <person name="Feyereisen R."/>
            <person name="Grimmelikhuijzen C.J.P."/>
            <person name="Hamodrakas S.J."/>
            <person name="Hansson B.S."/>
            <person name="Huguet E."/>
            <person name="Jermiin L.S."/>
            <person name="Lan Q."/>
            <person name="Lehman H.K."/>
            <person name="Lorenzen M."/>
            <person name="Merzendorfer H."/>
            <person name="Michalopoulos I."/>
            <person name="Morton D.B."/>
            <person name="Muthukrishnan S."/>
            <person name="Oakeshott J.G."/>
            <person name="Palmer W."/>
            <person name="Park Y."/>
            <person name="Passarelli A.L."/>
            <person name="Rozas J."/>
            <person name="Schwartz L.M."/>
            <person name="Smith W."/>
            <person name="Southgate A."/>
            <person name="Vilcinskas A."/>
            <person name="Vogt R."/>
            <person name="Wang P."/>
            <person name="Werren J."/>
            <person name="Yu X.Q."/>
            <person name="Zhou J.J."/>
            <person name="Brown S.J."/>
            <person name="Scherer S.E."/>
            <person name="Richards S."/>
            <person name="Blissard G.W."/>
        </authorList>
    </citation>
    <scope>NUCLEOTIDE SEQUENCE</scope>
</reference>
<reference evidence="2" key="2">
    <citation type="submission" date="2020-12" db="EMBL/GenBank/DDBJ databases">
        <authorList>
            <person name="Kanost M."/>
        </authorList>
    </citation>
    <scope>NUCLEOTIDE SEQUENCE</scope>
</reference>
<dbReference type="AlphaFoldDB" id="A0A921ZF61"/>
<dbReference type="SMART" id="SM00595">
    <property type="entry name" value="MADF"/>
    <property type="match status" value="1"/>
</dbReference>
<keyword evidence="3" id="KW-1185">Reference proteome</keyword>
<evidence type="ECO:0000313" key="3">
    <source>
        <dbReference type="Proteomes" id="UP000791440"/>
    </source>
</evidence>
<organism evidence="2 3">
    <name type="scientific">Manduca sexta</name>
    <name type="common">Tobacco hawkmoth</name>
    <name type="synonym">Tobacco hornworm</name>
    <dbReference type="NCBI Taxonomy" id="7130"/>
    <lineage>
        <taxon>Eukaryota</taxon>
        <taxon>Metazoa</taxon>
        <taxon>Ecdysozoa</taxon>
        <taxon>Arthropoda</taxon>
        <taxon>Hexapoda</taxon>
        <taxon>Insecta</taxon>
        <taxon>Pterygota</taxon>
        <taxon>Neoptera</taxon>
        <taxon>Endopterygota</taxon>
        <taxon>Lepidoptera</taxon>
        <taxon>Glossata</taxon>
        <taxon>Ditrysia</taxon>
        <taxon>Bombycoidea</taxon>
        <taxon>Sphingidae</taxon>
        <taxon>Sphinginae</taxon>
        <taxon>Sphingini</taxon>
        <taxon>Manduca</taxon>
    </lineage>
</organism>
<dbReference type="PANTHER" id="PTHR21505:SF8">
    <property type="entry name" value="DPT-YFP REPRESSOR BY OVEREXPRESSION, ISOFORM D-RELATED"/>
    <property type="match status" value="1"/>
</dbReference>
<accession>A0A921ZF61</accession>
<dbReference type="OrthoDB" id="8195247at2759"/>
<comment type="caution">
    <text evidence="2">The sequence shown here is derived from an EMBL/GenBank/DDBJ whole genome shotgun (WGS) entry which is preliminary data.</text>
</comment>